<dbReference type="GeneID" id="96623438"/>
<proteinExistence type="predicted"/>
<gene>
    <name evidence="1" type="ORF">IDM49_04260</name>
</gene>
<dbReference type="RefSeq" id="WP_190725141.1">
    <property type="nucleotide sequence ID" value="NZ_CP061539.1"/>
</dbReference>
<protein>
    <recommendedName>
        <fullName evidence="3">Methionine synthase</fullName>
    </recommendedName>
</protein>
<sequence length="370" mass="40509">MNRRVADSYKILDENERALLADLRAQALEHDINFEPKFFVQATALGRWPGEDAVDAVTRVRGELGDPHLSYLPELSQRGFQATTLARTIATFEGLEADGTSAGWRINSGFSQESQWARHTFASDINVLADVIGKESAKPRELKIQFVGPLSLSAQLYLTNGERVLSDVGARRDVRDSLIAGLEDQLKSLREAAPGAKLIVQFDELDMVSILEGTIATSSGYRTLRALRPHEVHENFDVLTQAVRQQNAQPVINVGPQVVPVSFLQPFEAVAQSVQGYKDSDWEKIAALVEAGQRLWLATVNPHAKQSVRTLVDSIFGPWRRVGLPAAQLSQISLTESASLEHCSPAHATAVLAHLTETATALSETAQNSE</sequence>
<dbReference type="EMBL" id="CP061539">
    <property type="protein sequence ID" value="QNV38484.1"/>
    <property type="molecule type" value="Genomic_DNA"/>
</dbReference>
<dbReference type="AlphaFoldDB" id="A0A7H2BFN8"/>
<dbReference type="SUPFAM" id="SSF51726">
    <property type="entry name" value="UROD/MetE-like"/>
    <property type="match status" value="1"/>
</dbReference>
<keyword evidence="2" id="KW-1185">Reference proteome</keyword>
<accession>A0A7H2BFN8</accession>
<name>A0A7H2BFN8_9MICC</name>
<evidence type="ECO:0008006" key="3">
    <source>
        <dbReference type="Google" id="ProtNLM"/>
    </source>
</evidence>
<organism evidence="1 2">
    <name type="scientific">Rothia terrae</name>
    <dbReference type="NCBI Taxonomy" id="396015"/>
    <lineage>
        <taxon>Bacteria</taxon>
        <taxon>Bacillati</taxon>
        <taxon>Actinomycetota</taxon>
        <taxon>Actinomycetes</taxon>
        <taxon>Micrococcales</taxon>
        <taxon>Micrococcaceae</taxon>
        <taxon>Rothia</taxon>
    </lineage>
</organism>
<evidence type="ECO:0000313" key="1">
    <source>
        <dbReference type="EMBL" id="QNV38484.1"/>
    </source>
</evidence>
<dbReference type="KEGG" id="rter:IDM49_04260"/>
<dbReference type="Gene3D" id="3.20.20.210">
    <property type="match status" value="1"/>
</dbReference>
<reference evidence="1 2" key="1">
    <citation type="submission" date="2020-09" db="EMBL/GenBank/DDBJ databases">
        <title>Investigation of environmental microbes.</title>
        <authorList>
            <person name="Ou Y."/>
            <person name="Kang Q."/>
        </authorList>
    </citation>
    <scope>NUCLEOTIDE SEQUENCE [LARGE SCALE GENOMIC DNA]</scope>
    <source>
        <strain evidence="1 2">KJZ-14</strain>
    </source>
</reference>
<dbReference type="InterPro" id="IPR038071">
    <property type="entry name" value="UROD/MetE-like_sf"/>
</dbReference>
<dbReference type="Proteomes" id="UP000516404">
    <property type="component" value="Chromosome"/>
</dbReference>
<evidence type="ECO:0000313" key="2">
    <source>
        <dbReference type="Proteomes" id="UP000516404"/>
    </source>
</evidence>